<keyword evidence="1" id="KW-0175">Coiled coil</keyword>
<feature type="coiled-coil region" evidence="1">
    <location>
        <begin position="85"/>
        <end position="123"/>
    </location>
</feature>
<dbReference type="AlphaFoldDB" id="A0A210QZ60"/>
<keyword evidence="3" id="KW-1185">Reference proteome</keyword>
<gene>
    <name evidence="2" type="ORF">KP79_PYT15262</name>
</gene>
<evidence type="ECO:0000313" key="2">
    <source>
        <dbReference type="EMBL" id="OWF54058.1"/>
    </source>
</evidence>
<organism evidence="2 3">
    <name type="scientific">Mizuhopecten yessoensis</name>
    <name type="common">Japanese scallop</name>
    <name type="synonym">Patinopecten yessoensis</name>
    <dbReference type="NCBI Taxonomy" id="6573"/>
    <lineage>
        <taxon>Eukaryota</taxon>
        <taxon>Metazoa</taxon>
        <taxon>Spiralia</taxon>
        <taxon>Lophotrochozoa</taxon>
        <taxon>Mollusca</taxon>
        <taxon>Bivalvia</taxon>
        <taxon>Autobranchia</taxon>
        <taxon>Pteriomorphia</taxon>
        <taxon>Pectinida</taxon>
        <taxon>Pectinoidea</taxon>
        <taxon>Pectinidae</taxon>
        <taxon>Mizuhopecten</taxon>
    </lineage>
</organism>
<evidence type="ECO:0000313" key="3">
    <source>
        <dbReference type="Proteomes" id="UP000242188"/>
    </source>
</evidence>
<evidence type="ECO:0008006" key="4">
    <source>
        <dbReference type="Google" id="ProtNLM"/>
    </source>
</evidence>
<reference evidence="2 3" key="1">
    <citation type="journal article" date="2017" name="Nat. Ecol. Evol.">
        <title>Scallop genome provides insights into evolution of bilaterian karyotype and development.</title>
        <authorList>
            <person name="Wang S."/>
            <person name="Zhang J."/>
            <person name="Jiao W."/>
            <person name="Li J."/>
            <person name="Xun X."/>
            <person name="Sun Y."/>
            <person name="Guo X."/>
            <person name="Huan P."/>
            <person name="Dong B."/>
            <person name="Zhang L."/>
            <person name="Hu X."/>
            <person name="Sun X."/>
            <person name="Wang J."/>
            <person name="Zhao C."/>
            <person name="Wang Y."/>
            <person name="Wang D."/>
            <person name="Huang X."/>
            <person name="Wang R."/>
            <person name="Lv J."/>
            <person name="Li Y."/>
            <person name="Zhang Z."/>
            <person name="Liu B."/>
            <person name="Lu W."/>
            <person name="Hui Y."/>
            <person name="Liang J."/>
            <person name="Zhou Z."/>
            <person name="Hou R."/>
            <person name="Li X."/>
            <person name="Liu Y."/>
            <person name="Li H."/>
            <person name="Ning X."/>
            <person name="Lin Y."/>
            <person name="Zhao L."/>
            <person name="Xing Q."/>
            <person name="Dou J."/>
            <person name="Li Y."/>
            <person name="Mao J."/>
            <person name="Guo H."/>
            <person name="Dou H."/>
            <person name="Li T."/>
            <person name="Mu C."/>
            <person name="Jiang W."/>
            <person name="Fu Q."/>
            <person name="Fu X."/>
            <person name="Miao Y."/>
            <person name="Liu J."/>
            <person name="Yu Q."/>
            <person name="Li R."/>
            <person name="Liao H."/>
            <person name="Li X."/>
            <person name="Kong Y."/>
            <person name="Jiang Z."/>
            <person name="Chourrout D."/>
            <person name="Li R."/>
            <person name="Bao Z."/>
        </authorList>
    </citation>
    <scope>NUCLEOTIDE SEQUENCE [LARGE SCALE GENOMIC DNA]</scope>
    <source>
        <strain evidence="2 3">PY_sf001</strain>
    </source>
</reference>
<name>A0A210QZ60_MIZYE</name>
<dbReference type="STRING" id="6573.A0A210QZ60"/>
<evidence type="ECO:0000256" key="1">
    <source>
        <dbReference type="SAM" id="Coils"/>
    </source>
</evidence>
<accession>A0A210QZ60</accession>
<comment type="caution">
    <text evidence="2">The sequence shown here is derived from an EMBL/GenBank/DDBJ whole genome shotgun (WGS) entry which is preliminary data.</text>
</comment>
<feature type="coiled-coil region" evidence="1">
    <location>
        <begin position="176"/>
        <end position="242"/>
    </location>
</feature>
<sequence length="420" mass="48593">MDLDAYLSQYQEIESKEFLPMKEEYVCTDFLMDMSEFQKQKAHSKVYVPNMESRLSFYKFMGQDPETWTTKADADLALKESSENLVAEQKLVDVEKENIEKLIEKTVEEYEALQKNIQLIGEKIQAIKGKKTKLEILKAKQKEVLANLDEGITRPAEFYIHKKQQEEKFTKLVSAIELCQASIGRIEEEKRGLEETCRRLRVTWEAQQQQQLLDSHSEQSQVKVMEDKLNRQKDLLSFIKRQGKVDIKQRSEFGHLVLELLSDEDNENIPRMFLTANVELDSLDLEHLTSAEKESGDCSLHTEDIISEGLSSNDLRQLVTKMQDRWNTLFPLVQEMKNVSDRHAIDWIQDKNLLRILVGKGGSIMCTLHVPESYPFSGEITLQKTSNLPSNVKEEDILPPSDNRSLQGWVDYLEDIFGKP</sequence>
<dbReference type="Proteomes" id="UP000242188">
    <property type="component" value="Unassembled WGS sequence"/>
</dbReference>
<dbReference type="OrthoDB" id="9893446at2759"/>
<protein>
    <recommendedName>
        <fullName evidence="4">ZW10 interactor</fullName>
    </recommendedName>
</protein>
<proteinExistence type="predicted"/>
<dbReference type="EMBL" id="NEDP02001165">
    <property type="protein sequence ID" value="OWF54058.1"/>
    <property type="molecule type" value="Genomic_DNA"/>
</dbReference>